<dbReference type="Proteomes" id="UP000320300">
    <property type="component" value="Unassembled WGS sequence"/>
</dbReference>
<organism evidence="1 2">
    <name type="scientific">Pedobacter westerhofensis</name>
    <dbReference type="NCBI Taxonomy" id="425512"/>
    <lineage>
        <taxon>Bacteria</taxon>
        <taxon>Pseudomonadati</taxon>
        <taxon>Bacteroidota</taxon>
        <taxon>Sphingobacteriia</taxon>
        <taxon>Sphingobacteriales</taxon>
        <taxon>Sphingobacteriaceae</taxon>
        <taxon>Pedobacter</taxon>
    </lineage>
</organism>
<dbReference type="PROSITE" id="PS51257">
    <property type="entry name" value="PROKAR_LIPOPROTEIN"/>
    <property type="match status" value="1"/>
</dbReference>
<accession>A0A521AQ15</accession>
<protein>
    <submittedName>
        <fullName evidence="1">Starch-binding associating with outer membrane</fullName>
    </submittedName>
</protein>
<gene>
    <name evidence="1" type="ORF">SAMN06265348_101359</name>
</gene>
<dbReference type="EMBL" id="FXTN01000001">
    <property type="protein sequence ID" value="SMO36902.1"/>
    <property type="molecule type" value="Genomic_DNA"/>
</dbReference>
<dbReference type="InterPro" id="IPR011990">
    <property type="entry name" value="TPR-like_helical_dom_sf"/>
</dbReference>
<sequence>MKKILIYLAFSAVVLTSSCSKEHLGETNTDPKAGTGANTDPNFLLTSGLLGYANTGYTQLLYQSMAIQGLASTLGYYGNGDKYVNTSGTIGYQARIWNEGYTALSKLDQAIKVGTAQDASKFKNVIQIAKINQIFLFQRITDAYGAVPFSEALMAQAGNVTPKYDSQQAIYTALLTNLQASITALDPAAGAVTGDTYFGGDVTKWKKAGYSLMLRLAMRLTKVDAATAKTWAERAYTGGLMASNDDNMVFKTDGNYDDTRNASTGALLVTDDFQQVRWSQTFINFLKASDDPRISAIAEVSATGAANNKNSTLVGDNTASLQIGMPNGFDLGEGATNIARAAGYPGTSPAAGATDADAPLGKYSRPRVAVFIQQNAPIITLSYAETEYLLAEAAFRGWAVGANAAAHYSNALAASLTGLAQINVAATITPATATAFAAAHPLVAGQELKMINEQYWANENATFSFIESWSNWRRSGFPVLTPVNYTGNVTNGTIPRRMIYPQTERTANGTNYLAAVATLSGGDFLTSRVWWDVAN</sequence>
<dbReference type="SUPFAM" id="SSF48452">
    <property type="entry name" value="TPR-like"/>
    <property type="match status" value="1"/>
</dbReference>
<evidence type="ECO:0000313" key="1">
    <source>
        <dbReference type="EMBL" id="SMO36902.1"/>
    </source>
</evidence>
<reference evidence="1 2" key="1">
    <citation type="submission" date="2017-05" db="EMBL/GenBank/DDBJ databases">
        <authorList>
            <person name="Varghese N."/>
            <person name="Submissions S."/>
        </authorList>
    </citation>
    <scope>NUCLEOTIDE SEQUENCE [LARGE SCALE GENOMIC DNA]</scope>
    <source>
        <strain evidence="1 2">DSM 19036</strain>
    </source>
</reference>
<dbReference type="AlphaFoldDB" id="A0A521AQ15"/>
<dbReference type="Gene3D" id="1.25.40.390">
    <property type="match status" value="1"/>
</dbReference>
<name>A0A521AQ15_9SPHI</name>
<dbReference type="OrthoDB" id="9766256at2"/>
<dbReference type="InterPro" id="IPR041662">
    <property type="entry name" value="SusD-like_2"/>
</dbReference>
<proteinExistence type="predicted"/>
<keyword evidence="2" id="KW-1185">Reference proteome</keyword>
<dbReference type="Pfam" id="PF12771">
    <property type="entry name" value="SusD-like_2"/>
    <property type="match status" value="1"/>
</dbReference>
<dbReference type="RefSeq" id="WP_142526454.1">
    <property type="nucleotide sequence ID" value="NZ_CBCSJO010000002.1"/>
</dbReference>
<evidence type="ECO:0000313" key="2">
    <source>
        <dbReference type="Proteomes" id="UP000320300"/>
    </source>
</evidence>